<dbReference type="PANTHER" id="PTHR43133">
    <property type="entry name" value="RNA POLYMERASE ECF-TYPE SIGMA FACTO"/>
    <property type="match status" value="1"/>
</dbReference>
<evidence type="ECO:0000256" key="3">
    <source>
        <dbReference type="ARBA" id="ARBA00023082"/>
    </source>
</evidence>
<keyword evidence="2" id="KW-0805">Transcription regulation</keyword>
<dbReference type="Gene3D" id="1.10.10.10">
    <property type="entry name" value="Winged helix-like DNA-binding domain superfamily/Winged helix DNA-binding domain"/>
    <property type="match status" value="1"/>
</dbReference>
<dbReference type="PANTHER" id="PTHR43133:SF50">
    <property type="entry name" value="ECF RNA POLYMERASE SIGMA FACTOR SIGM"/>
    <property type="match status" value="1"/>
</dbReference>
<dbReference type="InterPro" id="IPR014284">
    <property type="entry name" value="RNA_pol_sigma-70_dom"/>
</dbReference>
<proteinExistence type="inferred from homology"/>
<keyword evidence="3" id="KW-0731">Sigma factor</keyword>
<evidence type="ECO:0000256" key="2">
    <source>
        <dbReference type="ARBA" id="ARBA00023015"/>
    </source>
</evidence>
<dbReference type="NCBIfam" id="TIGR02937">
    <property type="entry name" value="sigma70-ECF"/>
    <property type="match status" value="1"/>
</dbReference>
<sequence>MHRRTLDAEFAGFVRDHRSDLVRTARLLACGDVHRAEDLVQTALVRAYVAWGRIRGSDHPVAYVRRSIVNAHIDESRRPWWRRERSVAEPPESERLPRGTEVPDDLGEAVRAALASLPPKMRAVVVLRHWLDLTVEQTAEWLGCTEGTVKSQNAKAVAKLRHLLAPDGAPPPVPVHPGRSCR</sequence>
<evidence type="ECO:0000256" key="1">
    <source>
        <dbReference type="ARBA" id="ARBA00010641"/>
    </source>
</evidence>
<evidence type="ECO:0000256" key="5">
    <source>
        <dbReference type="ARBA" id="ARBA00023163"/>
    </source>
</evidence>
<accession>A0ABP6T3X9</accession>
<organism evidence="8 9">
    <name type="scientific">Cryptosporangium minutisporangium</name>
    <dbReference type="NCBI Taxonomy" id="113569"/>
    <lineage>
        <taxon>Bacteria</taxon>
        <taxon>Bacillati</taxon>
        <taxon>Actinomycetota</taxon>
        <taxon>Actinomycetes</taxon>
        <taxon>Cryptosporangiales</taxon>
        <taxon>Cryptosporangiaceae</taxon>
        <taxon>Cryptosporangium</taxon>
    </lineage>
</organism>
<dbReference type="Pfam" id="PF08281">
    <property type="entry name" value="Sigma70_r4_2"/>
    <property type="match status" value="1"/>
</dbReference>
<dbReference type="SUPFAM" id="SSF88659">
    <property type="entry name" value="Sigma3 and sigma4 domains of RNA polymerase sigma factors"/>
    <property type="match status" value="1"/>
</dbReference>
<comment type="caution">
    <text evidence="8">The sequence shown here is derived from an EMBL/GenBank/DDBJ whole genome shotgun (WGS) entry which is preliminary data.</text>
</comment>
<gene>
    <name evidence="8" type="ORF">GCM10020369_54830</name>
</gene>
<evidence type="ECO:0000259" key="7">
    <source>
        <dbReference type="Pfam" id="PF08281"/>
    </source>
</evidence>
<dbReference type="Pfam" id="PF04542">
    <property type="entry name" value="Sigma70_r2"/>
    <property type="match status" value="1"/>
</dbReference>
<evidence type="ECO:0000259" key="6">
    <source>
        <dbReference type="Pfam" id="PF04542"/>
    </source>
</evidence>
<dbReference type="InterPro" id="IPR013324">
    <property type="entry name" value="RNA_pol_sigma_r3/r4-like"/>
</dbReference>
<dbReference type="InterPro" id="IPR013249">
    <property type="entry name" value="RNA_pol_sigma70_r4_t2"/>
</dbReference>
<dbReference type="InterPro" id="IPR036388">
    <property type="entry name" value="WH-like_DNA-bd_sf"/>
</dbReference>
<evidence type="ECO:0000313" key="8">
    <source>
        <dbReference type="EMBL" id="GAA3392574.1"/>
    </source>
</evidence>
<evidence type="ECO:0000256" key="4">
    <source>
        <dbReference type="ARBA" id="ARBA00023125"/>
    </source>
</evidence>
<feature type="domain" description="RNA polymerase sigma-70 region 2" evidence="6">
    <location>
        <begin position="13"/>
        <end position="82"/>
    </location>
</feature>
<feature type="domain" description="RNA polymerase sigma factor 70 region 4 type 2" evidence="7">
    <location>
        <begin position="108"/>
        <end position="160"/>
    </location>
</feature>
<dbReference type="InterPro" id="IPR039425">
    <property type="entry name" value="RNA_pol_sigma-70-like"/>
</dbReference>
<keyword evidence="9" id="KW-1185">Reference proteome</keyword>
<evidence type="ECO:0000313" key="9">
    <source>
        <dbReference type="Proteomes" id="UP001501676"/>
    </source>
</evidence>
<dbReference type="SUPFAM" id="SSF88946">
    <property type="entry name" value="Sigma2 domain of RNA polymerase sigma factors"/>
    <property type="match status" value="1"/>
</dbReference>
<name>A0ABP6T3X9_9ACTN</name>
<dbReference type="Gene3D" id="1.10.1740.10">
    <property type="match status" value="1"/>
</dbReference>
<dbReference type="InterPro" id="IPR013325">
    <property type="entry name" value="RNA_pol_sigma_r2"/>
</dbReference>
<dbReference type="EMBL" id="BAAAYN010000038">
    <property type="protein sequence ID" value="GAA3392574.1"/>
    <property type="molecule type" value="Genomic_DNA"/>
</dbReference>
<dbReference type="CDD" id="cd06171">
    <property type="entry name" value="Sigma70_r4"/>
    <property type="match status" value="1"/>
</dbReference>
<protein>
    <submittedName>
        <fullName evidence="8">SigE family RNA polymerase sigma factor</fullName>
    </submittedName>
</protein>
<dbReference type="InterPro" id="IPR007627">
    <property type="entry name" value="RNA_pol_sigma70_r2"/>
</dbReference>
<dbReference type="Proteomes" id="UP001501676">
    <property type="component" value="Unassembled WGS sequence"/>
</dbReference>
<comment type="similarity">
    <text evidence="1">Belongs to the sigma-70 factor family. ECF subfamily.</text>
</comment>
<keyword evidence="5" id="KW-0804">Transcription</keyword>
<dbReference type="InterPro" id="IPR014325">
    <property type="entry name" value="RNA_pol_sigma-E_actinobac"/>
</dbReference>
<dbReference type="NCBIfam" id="TIGR02983">
    <property type="entry name" value="SigE-fam_strep"/>
    <property type="match status" value="1"/>
</dbReference>
<keyword evidence="4" id="KW-0238">DNA-binding</keyword>
<reference evidence="9" key="1">
    <citation type="journal article" date="2019" name="Int. J. Syst. Evol. Microbiol.">
        <title>The Global Catalogue of Microorganisms (GCM) 10K type strain sequencing project: providing services to taxonomists for standard genome sequencing and annotation.</title>
        <authorList>
            <consortium name="The Broad Institute Genomics Platform"/>
            <consortium name="The Broad Institute Genome Sequencing Center for Infectious Disease"/>
            <person name="Wu L."/>
            <person name="Ma J."/>
        </authorList>
    </citation>
    <scope>NUCLEOTIDE SEQUENCE [LARGE SCALE GENOMIC DNA]</scope>
    <source>
        <strain evidence="9">JCM 9458</strain>
    </source>
</reference>
<dbReference type="RefSeq" id="WP_345731104.1">
    <property type="nucleotide sequence ID" value="NZ_BAAAYN010000038.1"/>
</dbReference>